<dbReference type="GO" id="GO:0007076">
    <property type="term" value="P:mitotic chromosome condensation"/>
    <property type="evidence" value="ECO:0007669"/>
    <property type="project" value="InterPro"/>
</dbReference>
<dbReference type="PANTHER" id="PTHR14418:SF5">
    <property type="entry name" value="CONDENSIN COMPLEX SUBUNIT 3"/>
    <property type="match status" value="1"/>
</dbReference>
<evidence type="ECO:0000256" key="1">
    <source>
        <dbReference type="ARBA" id="ARBA00004286"/>
    </source>
</evidence>
<dbReference type="GO" id="GO:0000796">
    <property type="term" value="C:condensin complex"/>
    <property type="evidence" value="ECO:0007669"/>
    <property type="project" value="InterPro"/>
</dbReference>
<reference evidence="10" key="1">
    <citation type="journal article" date="2011" name="Nat. Commun.">
        <title>Effector diversification within compartments of the Leptosphaeria maculans genome affected by Repeat-Induced Point mutations.</title>
        <authorList>
            <person name="Rouxel T."/>
            <person name="Grandaubert J."/>
            <person name="Hane J.K."/>
            <person name="Hoede C."/>
            <person name="van de Wouw A.P."/>
            <person name="Couloux A."/>
            <person name="Dominguez V."/>
            <person name="Anthouard V."/>
            <person name="Bally P."/>
            <person name="Bourras S."/>
            <person name="Cozijnsen A.J."/>
            <person name="Ciuffetti L.M."/>
            <person name="Degrave A."/>
            <person name="Dilmaghani A."/>
            <person name="Duret L."/>
            <person name="Fudal I."/>
            <person name="Goodwin S.B."/>
            <person name="Gout L."/>
            <person name="Glaser N."/>
            <person name="Linglin J."/>
            <person name="Kema G.H.J."/>
            <person name="Lapalu N."/>
            <person name="Lawrence C.B."/>
            <person name="May K."/>
            <person name="Meyer M."/>
            <person name="Ollivier B."/>
            <person name="Poulain J."/>
            <person name="Schoch C.L."/>
            <person name="Simon A."/>
            <person name="Spatafora J.W."/>
            <person name="Stachowiak A."/>
            <person name="Turgeon B.G."/>
            <person name="Tyler B.M."/>
            <person name="Vincent D."/>
            <person name="Weissenbach J."/>
            <person name="Amselem J."/>
            <person name="Quesneville H."/>
            <person name="Oliver R.P."/>
            <person name="Wincker P."/>
            <person name="Balesdent M.-H."/>
            <person name="Howlett B.J."/>
        </authorList>
    </citation>
    <scope>NUCLEOTIDE SEQUENCE [LARGE SCALE GENOMIC DNA]</scope>
    <source>
        <strain evidence="10">JN3 / isolate v23.1.3 / race Av1-4-5-6-7-8</strain>
    </source>
</reference>
<evidence type="ECO:0000256" key="7">
    <source>
        <dbReference type="SAM" id="MobiDB-lite"/>
    </source>
</evidence>
<feature type="compositionally biased region" description="Acidic residues" evidence="7">
    <location>
        <begin position="702"/>
        <end position="732"/>
    </location>
</feature>
<dbReference type="FunCoup" id="E5A9C6">
    <property type="interactions" value="178"/>
</dbReference>
<dbReference type="GO" id="GO:0000793">
    <property type="term" value="C:condensed chromosome"/>
    <property type="evidence" value="ECO:0007669"/>
    <property type="project" value="TreeGrafter"/>
</dbReference>
<sequence length="760" mass="83726">MKRFWECRPDYRDYISFNHDYWNNLDAQTAFIVRSLNDYAQSTEDGSIKEMIENKLPVITSFAFVLQKELRSLMDLTTKAMLLDEDDPELDEVQEDHDEKEFVVQQMLHIAQTLDYTDEVGRRQVYNITREAIAKAQLPEECTKLAIEVLRIVCGVRGESDFCALIVEAIAEVRDTLLDGDDEAMGNGDEEESFHSAQSDVDGDAPLIKPRGANGKVLTEEEELERQTREVLVHSKCLHIAQCTLENVHCDLESNSHLKDILNTLIIPAVQAHQANLRERGVICLGLAALLSRDLAESNLDLFFHCFIKGHESLKEIVLQVLADVLITHPQLLTPTVEDPDATTEDAEPIVNPRLRPVTKILLKAFASDSHRLSLIACEAASKLLLLGILPPAPTAEILKAFVSTYFDPETAANPALRQALSYFLPVFCHSKLKNAHIMAQMTVPILSKLLLMREEDVEEDDADEMVGWPVITAHLAEWTDGRKVVGATELGLDGKTSTSAEAEEPHIQLAIAVLERALTSTCTKEERKPLLSLLGKLHISPSSNAMAGRAGGERDGSAEAEALNELHVLVTEAVEARLGTDAVQRNSLAKLHATLTKRLGEVEREVTTLEQGGEGEPSAVLDGLRDAGSAVGSGTRRAGSKEADEDGHVEASVDGTELGNGDDGDEDDDGAGRMDGEADPDPEDTTMFAGMQGEGTRMPLEDDDEEDDEEADAEQDQPHDDEDDDDDDLPEENTLTLRQRRAHLVTEDDIMESLLQSEL</sequence>
<keyword evidence="5" id="KW-0226">DNA condensation</keyword>
<keyword evidence="6" id="KW-0131">Cell cycle</keyword>
<dbReference type="InParanoid" id="E5A9C6"/>
<dbReference type="PANTHER" id="PTHR14418">
    <property type="entry name" value="CONDENSIN COMPLEX SUBUNIT 3-RELATED"/>
    <property type="match status" value="1"/>
</dbReference>
<evidence type="ECO:0000256" key="4">
    <source>
        <dbReference type="ARBA" id="ARBA00022776"/>
    </source>
</evidence>
<dbReference type="eggNOG" id="KOG2025">
    <property type="taxonomic scope" value="Eukaryota"/>
</dbReference>
<feature type="region of interest" description="Disordered" evidence="7">
    <location>
        <begin position="182"/>
        <end position="201"/>
    </location>
</feature>
<feature type="compositionally biased region" description="Acidic residues" evidence="7">
    <location>
        <begin position="182"/>
        <end position="192"/>
    </location>
</feature>
<dbReference type="HOGENOM" id="CLU_366835_0_0_1"/>
<dbReference type="SUPFAM" id="SSF48371">
    <property type="entry name" value="ARM repeat"/>
    <property type="match status" value="1"/>
</dbReference>
<dbReference type="STRING" id="985895.E5A9C6"/>
<dbReference type="Pfam" id="PF12719">
    <property type="entry name" value="Cnd3"/>
    <property type="match status" value="1"/>
</dbReference>
<dbReference type="GO" id="GO:0051301">
    <property type="term" value="P:cell division"/>
    <property type="evidence" value="ECO:0007669"/>
    <property type="project" value="UniProtKB-KW"/>
</dbReference>
<dbReference type="Proteomes" id="UP000002668">
    <property type="component" value="Genome"/>
</dbReference>
<dbReference type="VEuPathDB" id="FungiDB:LEMA_P013970.1"/>
<evidence type="ECO:0000256" key="5">
    <source>
        <dbReference type="ARBA" id="ARBA00023067"/>
    </source>
</evidence>
<keyword evidence="3" id="KW-0132">Cell division</keyword>
<feature type="compositionally biased region" description="Acidic residues" evidence="7">
    <location>
        <begin position="661"/>
        <end position="670"/>
    </location>
</feature>
<feature type="domain" description="Nuclear condensin complex subunit 3 C-terminal" evidence="8">
    <location>
        <begin position="236"/>
        <end position="540"/>
    </location>
</feature>
<protein>
    <recommendedName>
        <fullName evidence="8">Nuclear condensin complex subunit 3 C-terminal domain-containing protein</fullName>
    </recommendedName>
</protein>
<dbReference type="EMBL" id="FP929138">
    <property type="protein sequence ID" value="CBY00267.1"/>
    <property type="molecule type" value="Genomic_DNA"/>
</dbReference>
<evidence type="ECO:0000313" key="10">
    <source>
        <dbReference type="Proteomes" id="UP000002668"/>
    </source>
</evidence>
<name>E5A9C6_LEPMJ</name>
<keyword evidence="4" id="KW-0498">Mitosis</keyword>
<proteinExistence type="predicted"/>
<evidence type="ECO:0000256" key="6">
    <source>
        <dbReference type="ARBA" id="ARBA00023306"/>
    </source>
</evidence>
<feature type="compositionally biased region" description="Basic and acidic residues" evidence="7">
    <location>
        <begin position="640"/>
        <end position="652"/>
    </location>
</feature>
<dbReference type="OrthoDB" id="27187at2759"/>
<dbReference type="InterPro" id="IPR025977">
    <property type="entry name" value="Cnd3_C"/>
</dbReference>
<evidence type="ECO:0000256" key="2">
    <source>
        <dbReference type="ARBA" id="ARBA00022454"/>
    </source>
</evidence>
<evidence type="ECO:0000259" key="8">
    <source>
        <dbReference type="Pfam" id="PF12719"/>
    </source>
</evidence>
<dbReference type="AlphaFoldDB" id="E5A9C6"/>
<keyword evidence="2" id="KW-0158">Chromosome</keyword>
<dbReference type="InterPro" id="IPR016024">
    <property type="entry name" value="ARM-type_fold"/>
</dbReference>
<evidence type="ECO:0000256" key="3">
    <source>
        <dbReference type="ARBA" id="ARBA00022618"/>
    </source>
</evidence>
<organism evidence="10">
    <name type="scientific">Leptosphaeria maculans (strain JN3 / isolate v23.1.3 / race Av1-4-5-6-7-8)</name>
    <name type="common">Blackleg fungus</name>
    <name type="synonym">Phoma lingam</name>
    <dbReference type="NCBI Taxonomy" id="985895"/>
    <lineage>
        <taxon>Eukaryota</taxon>
        <taxon>Fungi</taxon>
        <taxon>Dikarya</taxon>
        <taxon>Ascomycota</taxon>
        <taxon>Pezizomycotina</taxon>
        <taxon>Dothideomycetes</taxon>
        <taxon>Pleosporomycetidae</taxon>
        <taxon>Pleosporales</taxon>
        <taxon>Pleosporineae</taxon>
        <taxon>Leptosphaeriaceae</taxon>
        <taxon>Plenodomus</taxon>
        <taxon>Plenodomus lingam/Leptosphaeria maculans species complex</taxon>
    </lineage>
</organism>
<evidence type="ECO:0000313" key="9">
    <source>
        <dbReference type="EMBL" id="CBY00267.1"/>
    </source>
</evidence>
<keyword evidence="10" id="KW-1185">Reference proteome</keyword>
<accession>E5A9C6</accession>
<gene>
    <name evidence="9" type="ORF">LEMA_P013970.1</name>
</gene>
<feature type="region of interest" description="Disordered" evidence="7">
    <location>
        <begin position="606"/>
        <end position="741"/>
    </location>
</feature>
<comment type="subcellular location">
    <subcellularLocation>
        <location evidence="1">Chromosome</location>
    </subcellularLocation>
</comment>
<dbReference type="InterPro" id="IPR027165">
    <property type="entry name" value="CND3"/>
</dbReference>